<dbReference type="AlphaFoldDB" id="A0AAD5VI09"/>
<feature type="compositionally biased region" description="Polar residues" evidence="6">
    <location>
        <begin position="134"/>
        <end position="146"/>
    </location>
</feature>
<dbReference type="GO" id="GO:0020037">
    <property type="term" value="F:heme binding"/>
    <property type="evidence" value="ECO:0007669"/>
    <property type="project" value="InterPro"/>
</dbReference>
<comment type="caution">
    <text evidence="7">The sequence shown here is derived from an EMBL/GenBank/DDBJ whole genome shotgun (WGS) entry which is preliminary data.</text>
</comment>
<dbReference type="EMBL" id="JANAWD010000006">
    <property type="protein sequence ID" value="KAJ3491856.1"/>
    <property type="molecule type" value="Genomic_DNA"/>
</dbReference>
<feature type="compositionally biased region" description="Basic and acidic residues" evidence="6">
    <location>
        <begin position="1018"/>
        <end position="1028"/>
    </location>
</feature>
<dbReference type="SUPFAM" id="SSF48113">
    <property type="entry name" value="Heme-dependent peroxidases"/>
    <property type="match status" value="1"/>
</dbReference>
<dbReference type="GO" id="GO:0051213">
    <property type="term" value="F:dioxygenase activity"/>
    <property type="evidence" value="ECO:0007669"/>
    <property type="project" value="UniProtKB-KW"/>
</dbReference>
<evidence type="ECO:0000256" key="5">
    <source>
        <dbReference type="ARBA" id="ARBA00023004"/>
    </source>
</evidence>
<evidence type="ECO:0000256" key="4">
    <source>
        <dbReference type="ARBA" id="ARBA00023002"/>
    </source>
</evidence>
<dbReference type="InterPro" id="IPR037120">
    <property type="entry name" value="Haem_peroxidase_sf_animal"/>
</dbReference>
<keyword evidence="5" id="KW-0408">Iron</keyword>
<dbReference type="PRINTS" id="PR00457">
    <property type="entry name" value="ANPEROXIDASE"/>
</dbReference>
<dbReference type="InterPro" id="IPR019791">
    <property type="entry name" value="Haem_peroxidase_animal"/>
</dbReference>
<dbReference type="Pfam" id="PF03098">
    <property type="entry name" value="An_peroxidase"/>
    <property type="match status" value="2"/>
</dbReference>
<evidence type="ECO:0000256" key="6">
    <source>
        <dbReference type="SAM" id="MobiDB-lite"/>
    </source>
</evidence>
<feature type="region of interest" description="Disordered" evidence="6">
    <location>
        <begin position="134"/>
        <end position="163"/>
    </location>
</feature>
<evidence type="ECO:0000313" key="8">
    <source>
        <dbReference type="Proteomes" id="UP001212997"/>
    </source>
</evidence>
<dbReference type="Gene3D" id="1.10.640.10">
    <property type="entry name" value="Haem peroxidase domain superfamily, animal type"/>
    <property type="match status" value="1"/>
</dbReference>
<feature type="region of interest" description="Disordered" evidence="6">
    <location>
        <begin position="1009"/>
        <end position="1028"/>
    </location>
</feature>
<dbReference type="InterPro" id="IPR034812">
    <property type="entry name" value="Ppo-like_N"/>
</dbReference>
<dbReference type="GO" id="GO:0016705">
    <property type="term" value="F:oxidoreductase activity, acting on paired donors, with incorporation or reduction of molecular oxygen"/>
    <property type="evidence" value="ECO:0007669"/>
    <property type="project" value="InterPro"/>
</dbReference>
<dbReference type="PANTHER" id="PTHR11903:SF37">
    <property type="entry name" value="PSI-PRODUCING OXYGENASE A"/>
    <property type="match status" value="1"/>
</dbReference>
<dbReference type="GO" id="GO:0004497">
    <property type="term" value="F:monooxygenase activity"/>
    <property type="evidence" value="ECO:0007669"/>
    <property type="project" value="InterPro"/>
</dbReference>
<dbReference type="Gene3D" id="1.10.630.10">
    <property type="entry name" value="Cytochrome P450"/>
    <property type="match status" value="2"/>
</dbReference>
<keyword evidence="8" id="KW-1185">Reference proteome</keyword>
<name>A0AAD5VI09_9APHY</name>
<dbReference type="PANTHER" id="PTHR11903">
    <property type="entry name" value="PROSTAGLANDIN G/H SYNTHASE"/>
    <property type="match status" value="1"/>
</dbReference>
<keyword evidence="3" id="KW-0223">Dioxygenase</keyword>
<keyword evidence="1" id="KW-0349">Heme</keyword>
<dbReference type="PROSITE" id="PS50292">
    <property type="entry name" value="PEROXIDASE_3"/>
    <property type="match status" value="1"/>
</dbReference>
<dbReference type="Proteomes" id="UP001212997">
    <property type="component" value="Unassembled WGS sequence"/>
</dbReference>
<dbReference type="SUPFAM" id="SSF48264">
    <property type="entry name" value="Cytochrome P450"/>
    <property type="match status" value="1"/>
</dbReference>
<dbReference type="GO" id="GO:0004601">
    <property type="term" value="F:peroxidase activity"/>
    <property type="evidence" value="ECO:0007669"/>
    <property type="project" value="InterPro"/>
</dbReference>
<dbReference type="InterPro" id="IPR036396">
    <property type="entry name" value="Cyt_P450_sf"/>
</dbReference>
<dbReference type="GO" id="GO:0006979">
    <property type="term" value="P:response to oxidative stress"/>
    <property type="evidence" value="ECO:0007669"/>
    <property type="project" value="InterPro"/>
</dbReference>
<evidence type="ECO:0000256" key="2">
    <source>
        <dbReference type="ARBA" id="ARBA00022723"/>
    </source>
</evidence>
<dbReference type="GO" id="GO:0006631">
    <property type="term" value="P:fatty acid metabolic process"/>
    <property type="evidence" value="ECO:0007669"/>
    <property type="project" value="UniProtKB-ARBA"/>
</dbReference>
<evidence type="ECO:0000313" key="7">
    <source>
        <dbReference type="EMBL" id="KAJ3491856.1"/>
    </source>
</evidence>
<organism evidence="7 8">
    <name type="scientific">Meripilus lineatus</name>
    <dbReference type="NCBI Taxonomy" id="2056292"/>
    <lineage>
        <taxon>Eukaryota</taxon>
        <taxon>Fungi</taxon>
        <taxon>Dikarya</taxon>
        <taxon>Basidiomycota</taxon>
        <taxon>Agaricomycotina</taxon>
        <taxon>Agaricomycetes</taxon>
        <taxon>Polyporales</taxon>
        <taxon>Meripilaceae</taxon>
        <taxon>Meripilus</taxon>
    </lineage>
</organism>
<dbReference type="InterPro" id="IPR050783">
    <property type="entry name" value="Oxylipin_biosynth_metab"/>
</dbReference>
<protein>
    <recommendedName>
        <fullName evidence="9">Linoleate diol synthase</fullName>
    </recommendedName>
</protein>
<sequence length="1070" mass="120024">MASRFVERASAFASNIAGGKIESNLAHPELTHSQLKTIQNLREYIGQGHDAPHVISELASDDPNSSFLDAIVHTNSIDDRKMLLENVIVIISQLKDIEWQTKLQNLVVEILYTDLPHPPATYLGPTYARRSADGSCNNLSDQNLGKANSPYARSVQQSHPLPAESLPSPGLIFDALLKREDFVKHPAGLSSMMFHFAAVVVHTLFRTSHNLPYINETSSYIDLATLYGNDQDTQNRLRTRNGRGTLHPDVFAEGRLMLLPPAVCVILVLFNRNHNYIAQKLLELNERGTYNDPDSIPLEDPDRSSKLVEQEEDIFQTARLINSGWFASIVFSDYLSAILGMVRQGSNWSLNPFGEIRKDDHSLFERGRGNVSSAEFNFLYRWHATLSEDDAKWFHDEFNRIFPDKKPDEVTIKAFLKEVKNLEDSLPEVTQWTFGGLTRGHDGKFNDTQLAQILQIAYAAGFSSLYLGVFIDSYNPLTYRTSKPAGAFKARGTPSGMRLIEIMGIEQSRKCGVCSLNDFRRVGFAVLLEQLIQLMENGTSFYPPMSTWQFLGLKPYATFLEWNSDHEVADAAQKLYGDIEMLELYPGIQAEEPKPVVEGAGLCPSYTISRAILSDAIAITRGDRYFTADYTPSNLTAWGFADCQRSPSGPGFGSTLGRLLLRALPDHYTNDSTYTWFPFMTPDAMEGILTNLGVAQKYDFGYPEQFVDKPTPQVCSYRDVAHVLKNPMRFATANPARPLQVVKGPGFFISSEDPERAKREHRDIMSALTDVPGSIEKITGYFFRKTRELIMRESISMVNTNTKSIDLARDVLKVVPILWAAELAGIPIRTKENPAEDAYDVRELYDQLTEIYSYLFLDIEQVNLITLRDRVQVHSKKLLEYIRASYGGSMARTFHDELKERLLALGYDLDTLAHAILAIVVGATVEMSQSLLHLVNFYLSDDKKKHMILQALGEGGRIDSKNESTLQDLVLEALSESLIHQNIGSLKLKAKTLVYIDIGAANLDSDAFPDPTSIDPSRSPKDKYLVGDGSERTLGRDLATQIMAHMLRAVFRLPGIRRIPGHSKPDILKR</sequence>
<keyword evidence="4" id="KW-0560">Oxidoreductase</keyword>
<dbReference type="InterPro" id="IPR010255">
    <property type="entry name" value="Haem_peroxidase_sf"/>
</dbReference>
<reference evidence="7" key="1">
    <citation type="submission" date="2022-07" db="EMBL/GenBank/DDBJ databases">
        <title>Genome Sequence of Physisporinus lineatus.</title>
        <authorList>
            <person name="Buettner E."/>
        </authorList>
    </citation>
    <scope>NUCLEOTIDE SEQUENCE</scope>
    <source>
        <strain evidence="7">VT162</strain>
    </source>
</reference>
<gene>
    <name evidence="7" type="ORF">NLI96_g423</name>
</gene>
<keyword evidence="2" id="KW-0479">Metal-binding</keyword>
<evidence type="ECO:0000256" key="1">
    <source>
        <dbReference type="ARBA" id="ARBA00022617"/>
    </source>
</evidence>
<proteinExistence type="predicted"/>
<dbReference type="GO" id="GO:0005506">
    <property type="term" value="F:iron ion binding"/>
    <property type="evidence" value="ECO:0007669"/>
    <property type="project" value="InterPro"/>
</dbReference>
<evidence type="ECO:0008006" key="9">
    <source>
        <dbReference type="Google" id="ProtNLM"/>
    </source>
</evidence>
<dbReference type="CDD" id="cd09817">
    <property type="entry name" value="linoleate_diol_synthase_like"/>
    <property type="match status" value="1"/>
</dbReference>
<accession>A0AAD5VI09</accession>
<evidence type="ECO:0000256" key="3">
    <source>
        <dbReference type="ARBA" id="ARBA00022964"/>
    </source>
</evidence>